<feature type="region of interest" description="Disordered" evidence="1">
    <location>
        <begin position="137"/>
        <end position="156"/>
    </location>
</feature>
<dbReference type="EMBL" id="MU004503">
    <property type="protein sequence ID" value="KAF2649179.1"/>
    <property type="molecule type" value="Genomic_DNA"/>
</dbReference>
<dbReference type="AlphaFoldDB" id="A0A6A6SNA8"/>
<evidence type="ECO:0000256" key="1">
    <source>
        <dbReference type="SAM" id="MobiDB-lite"/>
    </source>
</evidence>
<evidence type="ECO:0000313" key="2">
    <source>
        <dbReference type="EMBL" id="KAF2649179.1"/>
    </source>
</evidence>
<keyword evidence="3" id="KW-1185">Reference proteome</keyword>
<protein>
    <submittedName>
        <fullName evidence="2">Uncharacterized protein</fullName>
    </submittedName>
</protein>
<evidence type="ECO:0000313" key="3">
    <source>
        <dbReference type="Proteomes" id="UP000799324"/>
    </source>
</evidence>
<name>A0A6A6SNA8_9PLEO</name>
<proteinExistence type="predicted"/>
<reference evidence="2" key="1">
    <citation type="journal article" date="2020" name="Stud. Mycol.">
        <title>101 Dothideomycetes genomes: a test case for predicting lifestyles and emergence of pathogens.</title>
        <authorList>
            <person name="Haridas S."/>
            <person name="Albert R."/>
            <person name="Binder M."/>
            <person name="Bloem J."/>
            <person name="Labutti K."/>
            <person name="Salamov A."/>
            <person name="Andreopoulos B."/>
            <person name="Baker S."/>
            <person name="Barry K."/>
            <person name="Bills G."/>
            <person name="Bluhm B."/>
            <person name="Cannon C."/>
            <person name="Castanera R."/>
            <person name="Culley D."/>
            <person name="Daum C."/>
            <person name="Ezra D."/>
            <person name="Gonzalez J."/>
            <person name="Henrissat B."/>
            <person name="Kuo A."/>
            <person name="Liang C."/>
            <person name="Lipzen A."/>
            <person name="Lutzoni F."/>
            <person name="Magnuson J."/>
            <person name="Mondo S."/>
            <person name="Nolan M."/>
            <person name="Ohm R."/>
            <person name="Pangilinan J."/>
            <person name="Park H.-J."/>
            <person name="Ramirez L."/>
            <person name="Alfaro M."/>
            <person name="Sun H."/>
            <person name="Tritt A."/>
            <person name="Yoshinaga Y."/>
            <person name="Zwiers L.-H."/>
            <person name="Turgeon B."/>
            <person name="Goodwin S."/>
            <person name="Spatafora J."/>
            <person name="Crous P."/>
            <person name="Grigoriev I."/>
        </authorList>
    </citation>
    <scope>NUCLEOTIDE SEQUENCE</scope>
    <source>
        <strain evidence="2">CBS 122681</strain>
    </source>
</reference>
<gene>
    <name evidence="2" type="ORF">K491DRAFT_684063</name>
</gene>
<sequence length="156" mass="17445">MKVPQCRESTHLTLRKSNKSEITRGYVQASAFQGPVLAAPRGYKTSRAYRMRHRGVRLGAEAGNEAVEAVTWRKLMTGVLVIGVDEACQFLVRSMTSRIVASKRCSPSYTMTLPFLTKTEYFNHTKSHNDSVHIDIKRHPPNAHPGHPTTFFSSAS</sequence>
<accession>A0A6A6SNA8</accession>
<dbReference type="Proteomes" id="UP000799324">
    <property type="component" value="Unassembled WGS sequence"/>
</dbReference>
<organism evidence="2 3">
    <name type="scientific">Lophiostoma macrostomum CBS 122681</name>
    <dbReference type="NCBI Taxonomy" id="1314788"/>
    <lineage>
        <taxon>Eukaryota</taxon>
        <taxon>Fungi</taxon>
        <taxon>Dikarya</taxon>
        <taxon>Ascomycota</taxon>
        <taxon>Pezizomycotina</taxon>
        <taxon>Dothideomycetes</taxon>
        <taxon>Pleosporomycetidae</taxon>
        <taxon>Pleosporales</taxon>
        <taxon>Lophiostomataceae</taxon>
        <taxon>Lophiostoma</taxon>
    </lineage>
</organism>